<evidence type="ECO:0000259" key="1">
    <source>
        <dbReference type="Pfam" id="PF04073"/>
    </source>
</evidence>
<dbReference type="AlphaFoldDB" id="A0A939QJF0"/>
<dbReference type="PANTHER" id="PTHR30411">
    <property type="entry name" value="CYTOPLASMIC PROTEIN"/>
    <property type="match status" value="1"/>
</dbReference>
<dbReference type="EMBL" id="JAGFBF010000005">
    <property type="protein sequence ID" value="MBO2989854.1"/>
    <property type="molecule type" value="Genomic_DNA"/>
</dbReference>
<accession>A0A939QJF0</accession>
<dbReference type="Pfam" id="PF04073">
    <property type="entry name" value="tRNA_edit"/>
    <property type="match status" value="1"/>
</dbReference>
<dbReference type="RefSeq" id="WP_208238417.1">
    <property type="nucleotide sequence ID" value="NZ_BAAAQU010000002.1"/>
</dbReference>
<organism evidence="2 3">
    <name type="scientific">Leucobacter tardus</name>
    <dbReference type="NCBI Taxonomy" id="501483"/>
    <lineage>
        <taxon>Bacteria</taxon>
        <taxon>Bacillati</taxon>
        <taxon>Actinomycetota</taxon>
        <taxon>Actinomycetes</taxon>
        <taxon>Micrococcales</taxon>
        <taxon>Microbacteriaceae</taxon>
        <taxon>Leucobacter</taxon>
    </lineage>
</organism>
<name>A0A939QJF0_9MICO</name>
<evidence type="ECO:0000313" key="2">
    <source>
        <dbReference type="EMBL" id="MBO2989854.1"/>
    </source>
</evidence>
<dbReference type="GO" id="GO:0002161">
    <property type="term" value="F:aminoacyl-tRNA deacylase activity"/>
    <property type="evidence" value="ECO:0007669"/>
    <property type="project" value="InterPro"/>
</dbReference>
<dbReference type="CDD" id="cd04333">
    <property type="entry name" value="ProX_deacylase"/>
    <property type="match status" value="1"/>
</dbReference>
<dbReference type="Gene3D" id="3.90.960.10">
    <property type="entry name" value="YbaK/aminoacyl-tRNA synthetase-associated domain"/>
    <property type="match status" value="1"/>
</dbReference>
<feature type="domain" description="YbaK/aminoacyl-tRNA synthetase-associated" evidence="1">
    <location>
        <begin position="24"/>
        <end position="144"/>
    </location>
</feature>
<sequence length="165" mass="17260">MGVPQVQAALAATGFDGEVREFAESSATVALAAEQVGTSPERIAKTIALTDPGDPDRAILVVIAGDARIHGGRFKRTFGGKPRMLPHDQVEPMTGHPVGGVCPFANPDSARVFLDASLQRFVSVFPAGGSATSAVEVRVDALMELAGAEDWVEVTSGWQTVDPPH</sequence>
<keyword evidence="3" id="KW-1185">Reference proteome</keyword>
<protein>
    <submittedName>
        <fullName evidence="2">YbaK/EbsC family protein</fullName>
    </submittedName>
</protein>
<dbReference type="SUPFAM" id="SSF55826">
    <property type="entry name" value="YbaK/ProRS associated domain"/>
    <property type="match status" value="1"/>
</dbReference>
<dbReference type="InterPro" id="IPR007214">
    <property type="entry name" value="YbaK/aa-tRNA-synth-assoc-dom"/>
</dbReference>
<dbReference type="InterPro" id="IPR036754">
    <property type="entry name" value="YbaK/aa-tRNA-synt-asso_dom_sf"/>
</dbReference>
<proteinExistence type="predicted"/>
<dbReference type="PANTHER" id="PTHR30411:SF1">
    <property type="entry name" value="CYTOPLASMIC PROTEIN"/>
    <property type="match status" value="1"/>
</dbReference>
<evidence type="ECO:0000313" key="3">
    <source>
        <dbReference type="Proteomes" id="UP000668403"/>
    </source>
</evidence>
<gene>
    <name evidence="2" type="ORF">J4H85_07580</name>
</gene>
<dbReference type="Proteomes" id="UP000668403">
    <property type="component" value="Unassembled WGS sequence"/>
</dbReference>
<comment type="caution">
    <text evidence="2">The sequence shown here is derived from an EMBL/GenBank/DDBJ whole genome shotgun (WGS) entry which is preliminary data.</text>
</comment>
<reference evidence="2" key="1">
    <citation type="submission" date="2021-03" db="EMBL/GenBank/DDBJ databases">
        <title>Leucobacter chromiisoli sp. nov., isolated from chromium-containing soil of chemical plant.</title>
        <authorList>
            <person name="Xu Z."/>
        </authorList>
    </citation>
    <scope>NUCLEOTIDE SEQUENCE</scope>
    <source>
        <strain evidence="2">K 70/01</strain>
    </source>
</reference>